<feature type="domain" description="No apical meristem-associated C-terminal" evidence="2">
    <location>
        <begin position="113"/>
        <end position="270"/>
    </location>
</feature>
<dbReference type="Pfam" id="PF14303">
    <property type="entry name" value="NAM-associated"/>
    <property type="match status" value="1"/>
</dbReference>
<accession>A0AAD4W3G0</accession>
<dbReference type="PANTHER" id="PTHR45023:SF4">
    <property type="entry name" value="GLYCINE-RICH PROTEIN-RELATED"/>
    <property type="match status" value="1"/>
</dbReference>
<organism evidence="3 4">
    <name type="scientific">Prunus dulcis</name>
    <name type="common">Almond</name>
    <name type="synonym">Amygdalus dulcis</name>
    <dbReference type="NCBI Taxonomy" id="3755"/>
    <lineage>
        <taxon>Eukaryota</taxon>
        <taxon>Viridiplantae</taxon>
        <taxon>Streptophyta</taxon>
        <taxon>Embryophyta</taxon>
        <taxon>Tracheophyta</taxon>
        <taxon>Spermatophyta</taxon>
        <taxon>Magnoliopsida</taxon>
        <taxon>eudicotyledons</taxon>
        <taxon>Gunneridae</taxon>
        <taxon>Pentapetalae</taxon>
        <taxon>rosids</taxon>
        <taxon>fabids</taxon>
        <taxon>Rosales</taxon>
        <taxon>Rosaceae</taxon>
        <taxon>Amygdaloideae</taxon>
        <taxon>Amygdaleae</taxon>
        <taxon>Prunus</taxon>
    </lineage>
</organism>
<evidence type="ECO:0000259" key="2">
    <source>
        <dbReference type="Pfam" id="PF14303"/>
    </source>
</evidence>
<keyword evidence="4" id="KW-1185">Reference proteome</keyword>
<feature type="region of interest" description="Disordered" evidence="1">
    <location>
        <begin position="149"/>
        <end position="190"/>
    </location>
</feature>
<evidence type="ECO:0000313" key="3">
    <source>
        <dbReference type="EMBL" id="KAI5336153.1"/>
    </source>
</evidence>
<evidence type="ECO:0000256" key="1">
    <source>
        <dbReference type="SAM" id="MobiDB-lite"/>
    </source>
</evidence>
<sequence>MSSSTENGGAWSMMEDVSLCEAWVQVSHCPVTGNEIRFSHMWKKIHQAFCERAIGSTRTEMTLSNKWKVLNKKLAKWRNALAKAMDNHRSGENLSSEIMQAQMWFGATGQGKKSFNHTHCWEVVKTCKRFQIIPTGPMVIMNETPLYETPASDSPMDSPMSQDSPIEKEPRPIGRKAAKTKRGSNSSKNASKFLEELSKHQAMRIEMDLKQQEHDIAIQLEYAKEREYVRKEREYVREQNIEKKDRKTVAMDTSHMSPETKQFWKLERRDVMRRRLFRDDGPSNTDWLNDENN</sequence>
<dbReference type="InterPro" id="IPR029466">
    <property type="entry name" value="NAM-associated_C"/>
</dbReference>
<comment type="caution">
    <text evidence="3">The sequence shown here is derived from an EMBL/GenBank/DDBJ whole genome shotgun (WGS) entry which is preliminary data.</text>
</comment>
<feature type="compositionally biased region" description="Basic residues" evidence="1">
    <location>
        <begin position="173"/>
        <end position="182"/>
    </location>
</feature>
<reference evidence="3 4" key="1">
    <citation type="journal article" date="2022" name="G3 (Bethesda)">
        <title>Whole-genome sequence and methylome profiling of the almond [Prunus dulcis (Mill.) D.A. Webb] cultivar 'Nonpareil'.</title>
        <authorList>
            <person name="D'Amico-Willman K.M."/>
            <person name="Ouma W.Z."/>
            <person name="Meulia T."/>
            <person name="Sideli G.M."/>
            <person name="Gradziel T.M."/>
            <person name="Fresnedo-Ramirez J."/>
        </authorList>
    </citation>
    <scope>NUCLEOTIDE SEQUENCE [LARGE SCALE GENOMIC DNA]</scope>
    <source>
        <strain evidence="3">Clone GOH B32 T37-40</strain>
    </source>
</reference>
<feature type="compositionally biased region" description="Low complexity" evidence="1">
    <location>
        <begin position="152"/>
        <end position="164"/>
    </location>
</feature>
<proteinExistence type="predicted"/>
<dbReference type="Proteomes" id="UP001054821">
    <property type="component" value="Chromosome 3"/>
</dbReference>
<name>A0AAD4W3G0_PRUDU</name>
<dbReference type="AlphaFoldDB" id="A0AAD4W3G0"/>
<dbReference type="PANTHER" id="PTHR45023">
    <property type="match status" value="1"/>
</dbReference>
<dbReference type="EMBL" id="JAJFAZ020000003">
    <property type="protein sequence ID" value="KAI5336153.1"/>
    <property type="molecule type" value="Genomic_DNA"/>
</dbReference>
<protein>
    <recommendedName>
        <fullName evidence="2">No apical meristem-associated C-terminal domain-containing protein</fullName>
    </recommendedName>
</protein>
<gene>
    <name evidence="3" type="ORF">L3X38_015419</name>
</gene>
<evidence type="ECO:0000313" key="4">
    <source>
        <dbReference type="Proteomes" id="UP001054821"/>
    </source>
</evidence>